<reference evidence="8 9" key="2">
    <citation type="submission" date="2018-11" db="EMBL/GenBank/DDBJ databases">
        <authorList>
            <consortium name="Pathogen Informatics"/>
        </authorList>
    </citation>
    <scope>NUCLEOTIDE SEQUENCE [LARGE SCALE GENOMIC DNA]</scope>
</reference>
<evidence type="ECO:0000259" key="7">
    <source>
        <dbReference type="Pfam" id="PF01094"/>
    </source>
</evidence>
<feature type="compositionally biased region" description="Polar residues" evidence="6">
    <location>
        <begin position="92"/>
        <end position="108"/>
    </location>
</feature>
<evidence type="ECO:0000256" key="5">
    <source>
        <dbReference type="ARBA" id="ARBA00023180"/>
    </source>
</evidence>
<keyword evidence="3" id="KW-1133">Transmembrane helix</keyword>
<dbReference type="GO" id="GO:0016020">
    <property type="term" value="C:membrane"/>
    <property type="evidence" value="ECO:0007669"/>
    <property type="project" value="UniProtKB-SubCell"/>
</dbReference>
<evidence type="ECO:0000256" key="4">
    <source>
        <dbReference type="ARBA" id="ARBA00023136"/>
    </source>
</evidence>
<evidence type="ECO:0000313" key="10">
    <source>
        <dbReference type="WBParaSite" id="TASK_0000440601-mRNA-1"/>
    </source>
</evidence>
<dbReference type="Gene3D" id="3.40.50.2300">
    <property type="match status" value="1"/>
</dbReference>
<gene>
    <name evidence="8" type="ORF">TASK_LOCUS4407</name>
</gene>
<dbReference type="Gene3D" id="6.10.250.1820">
    <property type="match status" value="1"/>
</dbReference>
<evidence type="ECO:0000256" key="6">
    <source>
        <dbReference type="SAM" id="MobiDB-lite"/>
    </source>
</evidence>
<dbReference type="SUPFAM" id="SSF53822">
    <property type="entry name" value="Periplasmic binding protein-like I"/>
    <property type="match status" value="1"/>
</dbReference>
<keyword evidence="9" id="KW-1185">Reference proteome</keyword>
<dbReference type="Pfam" id="PF01094">
    <property type="entry name" value="ANF_receptor"/>
    <property type="match status" value="1"/>
</dbReference>
<sequence length="775" mass="84884">MLYGGPLGTYLSGYYAPGSAKSGSPSFTSTGSGPSSSSGLTRPRGGRYRAPSAYSVTNSGSNSSGSLSTPSSSRSTFYTPQTRRKFSDDSTEASAPSRSRYTTAGNPVSSNNSTGGGSNSSNTTTTSGYYSRPSPSYTSTSSTTVSPATVASTVSPAPSSSSRAAESSLDYKRLYEAERQDTQELRTQIDRAQQELRELRAQIEGARRLTSQQQQRQQQQQQQNPQQQHCNDADQRHGMSLPHLVFALFVVSLSIALGDKSDDINFTIGALLSNAKIMKHFNSSISDVRAHVNGRKVSFTPLTELLASNALKASKQLCSMFAAGKGRLFAVVVSSPPNFSTTSPLSISYVAALYGVPVIGVSTRQAVFSDKYAHVSFLRTVPPFSLEARVWADLIATFEWHEVVLIHSDNCQDAKALIAYLELARQTVDFKITQTIGVNTDEEDVVNHHELLSRLEGIKSGQTRAILLFVARRYSEHIFTVAERLGILGKEWAWLVSEQCLGASNIPLGVLAVRLAQSDELLHVNDAARVATEGIIRLARREPDAMFELKSMKNCNQEIEMVDRMSQNSNYSWLDYSVKLYSSMIGVVLVDGETGHVGFDSRGDRVGSLYDIVNVQPRSDCREHFNSCRFTINTVGKYGLVQTNKESKVSRLSIDTAHIFWPGNYKQKKVTNICVKKHARNNECLEYATRLLPPPSFKKKTHLKIVTIQSTPFVDHVLKPLGGRCNTSDHVEDLRYQVECTHTNATTGASACSAHNSMSSMLPTVGSSRLDWVFG</sequence>
<feature type="region of interest" description="Disordered" evidence="6">
    <location>
        <begin position="19"/>
        <end position="145"/>
    </location>
</feature>
<dbReference type="InterPro" id="IPR050726">
    <property type="entry name" value="mGluR"/>
</dbReference>
<keyword evidence="4" id="KW-0472">Membrane</keyword>
<dbReference type="EMBL" id="UYRS01018346">
    <property type="protein sequence ID" value="VDK33371.1"/>
    <property type="molecule type" value="Genomic_DNA"/>
</dbReference>
<feature type="compositionally biased region" description="Low complexity" evidence="6">
    <location>
        <begin position="22"/>
        <end position="43"/>
    </location>
</feature>
<protein>
    <submittedName>
        <fullName evidence="10">ANF_receptor domain-containing protein</fullName>
    </submittedName>
</protein>
<evidence type="ECO:0000256" key="1">
    <source>
        <dbReference type="ARBA" id="ARBA00004370"/>
    </source>
</evidence>
<dbReference type="AlphaFoldDB" id="A0A158R7U4"/>
<name>A0A158R7U4_TAEAS</name>
<feature type="compositionally biased region" description="Low complexity" evidence="6">
    <location>
        <begin position="212"/>
        <end position="228"/>
    </location>
</feature>
<dbReference type="OrthoDB" id="5984008at2759"/>
<evidence type="ECO:0000313" key="9">
    <source>
        <dbReference type="Proteomes" id="UP000282613"/>
    </source>
</evidence>
<comment type="subcellular location">
    <subcellularLocation>
        <location evidence="1">Membrane</location>
    </subcellularLocation>
</comment>
<dbReference type="STRING" id="60517.A0A158R7U4"/>
<reference evidence="10" key="1">
    <citation type="submission" date="2016-04" db="UniProtKB">
        <authorList>
            <consortium name="WormBaseParasite"/>
        </authorList>
    </citation>
    <scope>IDENTIFICATION</scope>
</reference>
<accession>A0A158R7U4</accession>
<organism evidence="10">
    <name type="scientific">Taenia asiatica</name>
    <name type="common">Asian tapeworm</name>
    <dbReference type="NCBI Taxonomy" id="60517"/>
    <lineage>
        <taxon>Eukaryota</taxon>
        <taxon>Metazoa</taxon>
        <taxon>Spiralia</taxon>
        <taxon>Lophotrochozoa</taxon>
        <taxon>Platyhelminthes</taxon>
        <taxon>Cestoda</taxon>
        <taxon>Eucestoda</taxon>
        <taxon>Cyclophyllidea</taxon>
        <taxon>Taeniidae</taxon>
        <taxon>Taenia</taxon>
    </lineage>
</organism>
<feature type="region of interest" description="Disordered" evidence="6">
    <location>
        <begin position="207"/>
        <end position="235"/>
    </location>
</feature>
<dbReference type="InterPro" id="IPR001828">
    <property type="entry name" value="ANF_lig-bd_rcpt"/>
</dbReference>
<evidence type="ECO:0000313" key="8">
    <source>
        <dbReference type="EMBL" id="VDK33371.1"/>
    </source>
</evidence>
<dbReference type="PANTHER" id="PTHR24060">
    <property type="entry name" value="METABOTROPIC GLUTAMATE RECEPTOR"/>
    <property type="match status" value="1"/>
</dbReference>
<keyword evidence="5" id="KW-0325">Glycoprotein</keyword>
<dbReference type="InterPro" id="IPR028082">
    <property type="entry name" value="Peripla_BP_I"/>
</dbReference>
<feature type="domain" description="Receptor ligand binding region" evidence="7">
    <location>
        <begin position="313"/>
        <end position="543"/>
    </location>
</feature>
<keyword evidence="2" id="KW-0812">Transmembrane</keyword>
<evidence type="ECO:0000256" key="2">
    <source>
        <dbReference type="ARBA" id="ARBA00022692"/>
    </source>
</evidence>
<feature type="compositionally biased region" description="Low complexity" evidence="6">
    <location>
        <begin position="52"/>
        <end position="75"/>
    </location>
</feature>
<dbReference type="Proteomes" id="UP000282613">
    <property type="component" value="Unassembled WGS sequence"/>
</dbReference>
<dbReference type="WBParaSite" id="TASK_0000440601-mRNA-1">
    <property type="protein sequence ID" value="TASK_0000440601-mRNA-1"/>
    <property type="gene ID" value="TASK_0000440601"/>
</dbReference>
<evidence type="ECO:0000256" key="3">
    <source>
        <dbReference type="ARBA" id="ARBA00022989"/>
    </source>
</evidence>
<proteinExistence type="predicted"/>
<feature type="compositionally biased region" description="Low complexity" evidence="6">
    <location>
        <begin position="109"/>
        <end position="145"/>
    </location>
</feature>